<evidence type="ECO:0000313" key="2">
    <source>
        <dbReference type="EMBL" id="OXB07666.1"/>
    </source>
</evidence>
<evidence type="ECO:0000256" key="1">
    <source>
        <dbReference type="SAM" id="Phobius"/>
    </source>
</evidence>
<accession>A0AB36P627</accession>
<dbReference type="EMBL" id="MUHB01000003">
    <property type="protein sequence ID" value="OXB07666.1"/>
    <property type="molecule type" value="Genomic_DNA"/>
</dbReference>
<keyword evidence="1" id="KW-0472">Membrane</keyword>
<reference evidence="3 4" key="2">
    <citation type="submission" date="2016-11" db="EMBL/GenBank/DDBJ databases">
        <authorList>
            <person name="Varghese N."/>
            <person name="Submissions S."/>
        </authorList>
    </citation>
    <scope>NUCLEOTIDE SEQUENCE [LARGE SCALE GENOMIC DNA]</scope>
    <source>
        <strain evidence="3 4">DSM 6368</strain>
    </source>
</reference>
<dbReference type="AlphaFoldDB" id="A0AB36P627"/>
<evidence type="ECO:0000313" key="3">
    <source>
        <dbReference type="EMBL" id="SHM75730.1"/>
    </source>
</evidence>
<protein>
    <submittedName>
        <fullName evidence="2">Uncharacterized protein</fullName>
    </submittedName>
</protein>
<evidence type="ECO:0000313" key="4">
    <source>
        <dbReference type="Proteomes" id="UP000184216"/>
    </source>
</evidence>
<keyword evidence="1" id="KW-1133">Transmembrane helix</keyword>
<dbReference type="Proteomes" id="UP000184216">
    <property type="component" value="Unassembled WGS sequence"/>
</dbReference>
<comment type="caution">
    <text evidence="2">The sequence shown here is derived from an EMBL/GenBank/DDBJ whole genome shotgun (WGS) entry which is preliminary data.</text>
</comment>
<reference evidence="2 5" key="1">
    <citation type="submission" date="2016-11" db="EMBL/GenBank/DDBJ databases">
        <title>Whole genomes of Flavobacteriaceae.</title>
        <authorList>
            <person name="Stine C."/>
            <person name="Li C."/>
            <person name="Tadesse D."/>
        </authorList>
    </citation>
    <scope>NUCLEOTIDE SEQUENCE [LARGE SCALE GENOMIC DNA]</scope>
    <source>
        <strain evidence="2 5">ATCC 19366</strain>
    </source>
</reference>
<feature type="transmembrane region" description="Helical" evidence="1">
    <location>
        <begin position="135"/>
        <end position="160"/>
    </location>
</feature>
<gene>
    <name evidence="2" type="ORF">B0A72_02030</name>
    <name evidence="3" type="ORF">SAMN05444387_3112</name>
</gene>
<dbReference type="RefSeq" id="WP_073396048.1">
    <property type="nucleotide sequence ID" value="NZ_FRBX01000004.1"/>
</dbReference>
<organism evidence="2 5">
    <name type="scientific">Flavobacterium pectinovorum</name>
    <dbReference type="NCBI Taxonomy" id="29533"/>
    <lineage>
        <taxon>Bacteria</taxon>
        <taxon>Pseudomonadati</taxon>
        <taxon>Bacteroidota</taxon>
        <taxon>Flavobacteriia</taxon>
        <taxon>Flavobacteriales</taxon>
        <taxon>Flavobacteriaceae</taxon>
        <taxon>Flavobacterium</taxon>
    </lineage>
</organism>
<dbReference type="EMBL" id="FRBX01000004">
    <property type="protein sequence ID" value="SHM75730.1"/>
    <property type="molecule type" value="Genomic_DNA"/>
</dbReference>
<keyword evidence="4" id="KW-1185">Reference proteome</keyword>
<name>A0AB36P627_9FLAO</name>
<proteinExistence type="predicted"/>
<sequence length="418" mass="48145">MSNKIGIYITGLGQSIDNETVEKYVERLKNELSFKTDGTFYYLKIEKKIYPIDKECTVVNLYRKSRKDKDNKNVEGQLIYKMYDFQYHQILTNRFERHNIIIKNLLLFTLIIKKLPQITLRLFNGDGFSRPYQTLYAFLMLFTISLCILFLVPACIEIILNSTNNGSGLIEKTNAALRFFNIKKIICVTESNKTLSAIGKTILSITTLVLLFAPKSKTILTSLATEFSCVDSYITNGDQSQILLGNLDQLIEYIAENEPNPEIHFHTYSFGCILAIDALFPIAEIPPSDNIQKLTKLLITIGNPFEFINAYYPIFYERRCSVMKDKLNWINVYSILDVFSTNFRRDDKRGEAEFGIKDIPRTPENINYEITSDRSGLVTFFSLNSIKMHKCYWDYSTIGQSCMKVILPSLLEKKSISL</sequence>
<evidence type="ECO:0000313" key="5">
    <source>
        <dbReference type="Proteomes" id="UP000198431"/>
    </source>
</evidence>
<keyword evidence="1" id="KW-0812">Transmembrane</keyword>
<dbReference type="Proteomes" id="UP000198431">
    <property type="component" value="Unassembled WGS sequence"/>
</dbReference>